<dbReference type="Gene3D" id="3.90.79.10">
    <property type="entry name" value="Nucleoside Triphosphate Pyrophosphohydrolase"/>
    <property type="match status" value="1"/>
</dbReference>
<protein>
    <submittedName>
        <fullName evidence="2">Colanic acid biosynthesis protein WcaH</fullName>
    </submittedName>
</protein>
<dbReference type="InterPro" id="IPR000086">
    <property type="entry name" value="NUDIX_hydrolase_dom"/>
</dbReference>
<dbReference type="Proteomes" id="UP000198924">
    <property type="component" value="Unassembled WGS sequence"/>
</dbReference>
<evidence type="ECO:0000259" key="1">
    <source>
        <dbReference type="Pfam" id="PF00293"/>
    </source>
</evidence>
<evidence type="ECO:0000313" key="3">
    <source>
        <dbReference type="Proteomes" id="UP000198924"/>
    </source>
</evidence>
<dbReference type="GO" id="GO:0003824">
    <property type="term" value="F:catalytic activity"/>
    <property type="evidence" value="ECO:0007669"/>
    <property type="project" value="UniProtKB-ARBA"/>
</dbReference>
<evidence type="ECO:0000313" key="2">
    <source>
        <dbReference type="EMBL" id="SFK10906.1"/>
    </source>
</evidence>
<reference evidence="3" key="1">
    <citation type="submission" date="2016-10" db="EMBL/GenBank/DDBJ databases">
        <authorList>
            <person name="Varghese N."/>
            <person name="Submissions S."/>
        </authorList>
    </citation>
    <scope>NUCLEOTIDE SEQUENCE [LARGE SCALE GENOMIC DNA]</scope>
    <source>
        <strain evidence="3">DSM 11578</strain>
    </source>
</reference>
<name>A0A1I3WWL9_9GAMM</name>
<dbReference type="AlphaFoldDB" id="A0A1I3WWL9"/>
<dbReference type="InterPro" id="IPR015797">
    <property type="entry name" value="NUDIX_hydrolase-like_dom_sf"/>
</dbReference>
<feature type="domain" description="Nudix hydrolase" evidence="1">
    <location>
        <begin position="36"/>
        <end position="135"/>
    </location>
</feature>
<sequence>MNLFEAISFLDQSVENPETGLPLEVFHLISRLTPLVNVDLLIKDNNNRTLLAWRDDQFAGQGWHIPGGIVRYKETLEQRIEQVALTEIGQKVDFSPAPVTMNEIIRPHATRGHFISFLYACSAKSDFEPDNKQLLPNDAGYLAWHSTCPDNLIPVHEMYRPFIEEHKLLTSLFGRL</sequence>
<dbReference type="OrthoDB" id="542521at2"/>
<dbReference type="SUPFAM" id="SSF55811">
    <property type="entry name" value="Nudix"/>
    <property type="match status" value="1"/>
</dbReference>
<gene>
    <name evidence="2" type="ORF">SAMN04488079_10563</name>
</gene>
<accession>A0A1I3WWL9</accession>
<proteinExistence type="predicted"/>
<dbReference type="RefSeq" id="WP_091712155.1">
    <property type="nucleotide sequence ID" value="NZ_FOSH01000005.1"/>
</dbReference>
<keyword evidence="3" id="KW-1185">Reference proteome</keyword>
<dbReference type="EMBL" id="FOSH01000005">
    <property type="protein sequence ID" value="SFK10906.1"/>
    <property type="molecule type" value="Genomic_DNA"/>
</dbReference>
<dbReference type="Pfam" id="PF00293">
    <property type="entry name" value="NUDIX"/>
    <property type="match status" value="1"/>
</dbReference>
<organism evidence="2 3">
    <name type="scientific">Methylophaga sulfidovorans</name>
    <dbReference type="NCBI Taxonomy" id="45496"/>
    <lineage>
        <taxon>Bacteria</taxon>
        <taxon>Pseudomonadati</taxon>
        <taxon>Pseudomonadota</taxon>
        <taxon>Gammaproteobacteria</taxon>
        <taxon>Thiotrichales</taxon>
        <taxon>Piscirickettsiaceae</taxon>
        <taxon>Methylophaga</taxon>
    </lineage>
</organism>
<dbReference type="STRING" id="45496.SAMN04488079_10563"/>